<evidence type="ECO:0000313" key="2">
    <source>
        <dbReference type="EMBL" id="SVB06504.1"/>
    </source>
</evidence>
<proteinExistence type="predicted"/>
<organism evidence="2">
    <name type="scientific">marine metagenome</name>
    <dbReference type="NCBI Taxonomy" id="408172"/>
    <lineage>
        <taxon>unclassified sequences</taxon>
        <taxon>metagenomes</taxon>
        <taxon>ecological metagenomes</taxon>
    </lineage>
</organism>
<feature type="non-terminal residue" evidence="2">
    <location>
        <position position="201"/>
    </location>
</feature>
<dbReference type="AlphaFoldDB" id="A0A382AYQ4"/>
<dbReference type="InterPro" id="IPR041726">
    <property type="entry name" value="ACAD10_11_N"/>
</dbReference>
<dbReference type="Gene3D" id="3.90.1200.10">
    <property type="match status" value="1"/>
</dbReference>
<sequence length="201" mass="22858">MDAEGLPGSGEEIQATFITGGASNELFEIQRGEHHWALRRPPRMVPEGRNETMLREYRILKALADSNVPHPAVRAVCAEPSVLGATFYLMDFVDGWSPIGEPHWPEPFGSDLVARQGLAFELVDAIARLSRVDWRARGLEGLGRPDGFHDRQVDRWYAHLRRFEFREIPGLNDAGDWLRGHRPRNYQPGIMHGDYQFANVM</sequence>
<dbReference type="PANTHER" id="PTHR21310:SF40">
    <property type="entry name" value="AMINOGLYCOSIDE PHOSPHOTRANSFERASE DOMAIN-CONTAINING PROTEIN-RELATED"/>
    <property type="match status" value="1"/>
</dbReference>
<dbReference type="PANTHER" id="PTHR21310">
    <property type="entry name" value="AMINOGLYCOSIDE PHOSPHOTRANSFERASE-RELATED-RELATED"/>
    <property type="match status" value="1"/>
</dbReference>
<reference evidence="2" key="1">
    <citation type="submission" date="2018-05" db="EMBL/GenBank/DDBJ databases">
        <authorList>
            <person name="Lanie J.A."/>
            <person name="Ng W.-L."/>
            <person name="Kazmierczak K.M."/>
            <person name="Andrzejewski T.M."/>
            <person name="Davidsen T.M."/>
            <person name="Wayne K.J."/>
            <person name="Tettelin H."/>
            <person name="Glass J.I."/>
            <person name="Rusch D."/>
            <person name="Podicherti R."/>
            <person name="Tsui H.-C.T."/>
            <person name="Winkler M.E."/>
        </authorList>
    </citation>
    <scope>NUCLEOTIDE SEQUENCE</scope>
</reference>
<dbReference type="InterPro" id="IPR051678">
    <property type="entry name" value="AGP_Transferase"/>
</dbReference>
<dbReference type="Pfam" id="PF01636">
    <property type="entry name" value="APH"/>
    <property type="match status" value="1"/>
</dbReference>
<dbReference type="EMBL" id="UINC01027372">
    <property type="protein sequence ID" value="SVB06504.1"/>
    <property type="molecule type" value="Genomic_DNA"/>
</dbReference>
<name>A0A382AYQ4_9ZZZZ</name>
<dbReference type="InterPro" id="IPR002575">
    <property type="entry name" value="Aminoglycoside_PTrfase"/>
</dbReference>
<feature type="domain" description="Aminoglycoside phosphotransferase" evidence="1">
    <location>
        <begin position="16"/>
        <end position="201"/>
    </location>
</feature>
<protein>
    <recommendedName>
        <fullName evidence="1">Aminoglycoside phosphotransferase domain-containing protein</fullName>
    </recommendedName>
</protein>
<evidence type="ECO:0000259" key="1">
    <source>
        <dbReference type="Pfam" id="PF01636"/>
    </source>
</evidence>
<gene>
    <name evidence="2" type="ORF">METZ01_LOCUS159358</name>
</gene>
<dbReference type="InterPro" id="IPR011009">
    <property type="entry name" value="Kinase-like_dom_sf"/>
</dbReference>
<dbReference type="SUPFAM" id="SSF56112">
    <property type="entry name" value="Protein kinase-like (PK-like)"/>
    <property type="match status" value="1"/>
</dbReference>
<accession>A0A382AYQ4</accession>
<dbReference type="Gene3D" id="3.30.200.20">
    <property type="entry name" value="Phosphorylase Kinase, domain 1"/>
    <property type="match status" value="1"/>
</dbReference>
<dbReference type="CDD" id="cd05154">
    <property type="entry name" value="ACAD10_11_N-like"/>
    <property type="match status" value="1"/>
</dbReference>